<accession>A0A9E7N930</accession>
<dbReference type="RefSeq" id="WP_254156476.1">
    <property type="nucleotide sequence ID" value="NZ_CP100355.1"/>
</dbReference>
<dbReference type="AlphaFoldDB" id="A0A9E7N930"/>
<name>A0A9E7N930_9EURY</name>
<sequence length="184" mass="20244">MNRRRFLAGVAMGSVSVAGCLGARESPTLPDGMTVETHHRVGSHLVDDGLEPSGERPHSYQTILTDRSTARERMRGEDGDGNESEGEAEDEIMEFVAETDFDRSYLVVVVVRSWSSQHWLEVREIERTEDGIHVSIASDSDEPTVDDAVVHSIAIRITDEEDDEPDAVAVTIDGESMRTAETTS</sequence>
<protein>
    <submittedName>
        <fullName evidence="2">Uncharacterized protein</fullName>
    </submittedName>
</protein>
<feature type="region of interest" description="Disordered" evidence="1">
    <location>
        <begin position="67"/>
        <end position="88"/>
    </location>
</feature>
<reference evidence="2" key="1">
    <citation type="submission" date="2022-06" db="EMBL/GenBank/DDBJ databases">
        <title>Diverse halophilic archaea isolated from saline environments.</title>
        <authorList>
            <person name="Cui H.-L."/>
        </authorList>
    </citation>
    <scope>NUCLEOTIDE SEQUENCE</scope>
    <source>
        <strain evidence="2">WLHS1</strain>
    </source>
</reference>
<evidence type="ECO:0000256" key="1">
    <source>
        <dbReference type="SAM" id="MobiDB-lite"/>
    </source>
</evidence>
<gene>
    <name evidence="2" type="ORF">NGM29_12045</name>
</gene>
<evidence type="ECO:0000313" key="2">
    <source>
        <dbReference type="EMBL" id="UTF52520.1"/>
    </source>
</evidence>
<feature type="compositionally biased region" description="Acidic residues" evidence="1">
    <location>
        <begin position="79"/>
        <end position="88"/>
    </location>
</feature>
<dbReference type="Proteomes" id="UP001056855">
    <property type="component" value="Chromosome"/>
</dbReference>
<evidence type="ECO:0000313" key="3">
    <source>
        <dbReference type="Proteomes" id="UP001056855"/>
    </source>
</evidence>
<organism evidence="2 3">
    <name type="scientific">Natronosalvus rutilus</name>
    <dbReference type="NCBI Taxonomy" id="2953753"/>
    <lineage>
        <taxon>Archaea</taxon>
        <taxon>Methanobacteriati</taxon>
        <taxon>Methanobacteriota</taxon>
        <taxon>Stenosarchaea group</taxon>
        <taxon>Halobacteria</taxon>
        <taxon>Halobacteriales</taxon>
        <taxon>Natrialbaceae</taxon>
        <taxon>Natronosalvus</taxon>
    </lineage>
</organism>
<feature type="compositionally biased region" description="Basic and acidic residues" evidence="1">
    <location>
        <begin position="68"/>
        <end position="78"/>
    </location>
</feature>
<dbReference type="EMBL" id="CP100355">
    <property type="protein sequence ID" value="UTF52520.1"/>
    <property type="molecule type" value="Genomic_DNA"/>
</dbReference>
<keyword evidence="3" id="KW-1185">Reference proteome</keyword>
<proteinExistence type="predicted"/>
<dbReference type="KEGG" id="sawl:NGM29_12045"/>
<dbReference type="GeneID" id="73290789"/>
<dbReference type="PROSITE" id="PS51257">
    <property type="entry name" value="PROKAR_LIPOPROTEIN"/>
    <property type="match status" value="1"/>
</dbReference>